<organism evidence="2 3">
    <name type="scientific">Brevifollis gellanilyticus</name>
    <dbReference type="NCBI Taxonomy" id="748831"/>
    <lineage>
        <taxon>Bacteria</taxon>
        <taxon>Pseudomonadati</taxon>
        <taxon>Verrucomicrobiota</taxon>
        <taxon>Verrucomicrobiia</taxon>
        <taxon>Verrucomicrobiales</taxon>
        <taxon>Verrucomicrobiaceae</taxon>
    </lineage>
</organism>
<evidence type="ECO:0008006" key="4">
    <source>
        <dbReference type="Google" id="ProtNLM"/>
    </source>
</evidence>
<reference evidence="2 3" key="1">
    <citation type="submission" date="2019-07" db="EMBL/GenBank/DDBJ databases">
        <title>Whole genome shotgun sequence of Brevifollis gellanilyticus NBRC 108608.</title>
        <authorList>
            <person name="Hosoyama A."/>
            <person name="Uohara A."/>
            <person name="Ohji S."/>
            <person name="Ichikawa N."/>
        </authorList>
    </citation>
    <scope>NUCLEOTIDE SEQUENCE [LARGE SCALE GENOMIC DNA]</scope>
    <source>
        <strain evidence="2 3">NBRC 108608</strain>
    </source>
</reference>
<comment type="caution">
    <text evidence="2">The sequence shown here is derived from an EMBL/GenBank/DDBJ whole genome shotgun (WGS) entry which is preliminary data.</text>
</comment>
<accession>A0A512MDW1</accession>
<dbReference type="EMBL" id="BKAG01000038">
    <property type="protein sequence ID" value="GEP44919.1"/>
    <property type="molecule type" value="Genomic_DNA"/>
</dbReference>
<name>A0A512MDW1_9BACT</name>
<dbReference type="Proteomes" id="UP000321577">
    <property type="component" value="Unassembled WGS sequence"/>
</dbReference>
<gene>
    <name evidence="2" type="ORF">BGE01nite_42100</name>
</gene>
<evidence type="ECO:0000313" key="3">
    <source>
        <dbReference type="Proteomes" id="UP000321577"/>
    </source>
</evidence>
<feature type="signal peptide" evidence="1">
    <location>
        <begin position="1"/>
        <end position="17"/>
    </location>
</feature>
<keyword evidence="1" id="KW-0732">Signal</keyword>
<evidence type="ECO:0000313" key="2">
    <source>
        <dbReference type="EMBL" id="GEP44919.1"/>
    </source>
</evidence>
<feature type="chain" id="PRO_5021702849" description="Cytochrome c domain-containing protein" evidence="1">
    <location>
        <begin position="18"/>
        <end position="170"/>
    </location>
</feature>
<sequence length="170" mass="18405">MTRAILILLLSTLSAFAGDAAWPGVKFSEIRAYAWPDDKSTEAVILDGMALKEGCINPDGAVLTPEQTTALIAAVTGKHPDYPVAACHIPHNAFVFYDAGKKPVAFVEICFGCSNHRITADGSAENLDLVAIAKIFDAHKLPMGEYRDLVAFKKHFDDLQKMAKEAANDK</sequence>
<dbReference type="AlphaFoldDB" id="A0A512MDW1"/>
<keyword evidence="3" id="KW-1185">Reference proteome</keyword>
<proteinExistence type="predicted"/>
<evidence type="ECO:0000256" key="1">
    <source>
        <dbReference type="SAM" id="SignalP"/>
    </source>
</evidence>
<protein>
    <recommendedName>
        <fullName evidence="4">Cytochrome c domain-containing protein</fullName>
    </recommendedName>
</protein>